<gene>
    <name evidence="1" type="ORF">DZC73_26660</name>
</gene>
<evidence type="ECO:0000313" key="2">
    <source>
        <dbReference type="Proteomes" id="UP000267464"/>
    </source>
</evidence>
<evidence type="ECO:0008006" key="3">
    <source>
        <dbReference type="Google" id="ProtNLM"/>
    </source>
</evidence>
<comment type="caution">
    <text evidence="1">The sequence shown here is derived from an EMBL/GenBank/DDBJ whole genome shotgun (WGS) entry which is preliminary data.</text>
</comment>
<evidence type="ECO:0000313" key="1">
    <source>
        <dbReference type="EMBL" id="RQP21503.1"/>
    </source>
</evidence>
<organism evidence="1 2">
    <name type="scientific">Piscinibacter terrae</name>
    <dbReference type="NCBI Taxonomy" id="2496871"/>
    <lineage>
        <taxon>Bacteria</taxon>
        <taxon>Pseudomonadati</taxon>
        <taxon>Pseudomonadota</taxon>
        <taxon>Betaproteobacteria</taxon>
        <taxon>Burkholderiales</taxon>
        <taxon>Sphaerotilaceae</taxon>
        <taxon>Piscinibacter</taxon>
    </lineage>
</organism>
<reference evidence="1 2" key="2">
    <citation type="submission" date="2018-12" db="EMBL/GenBank/DDBJ databases">
        <title>Rhizobacter gummiphilus sp. nov., a rubber-degrading bacterium isolated from the soil of a botanical garden in Japan.</title>
        <authorList>
            <person name="Shunsuke S.S."/>
        </authorList>
    </citation>
    <scope>NUCLEOTIDE SEQUENCE [LARGE SCALE GENOMIC DNA]</scope>
    <source>
        <strain evidence="1 2">S-16</strain>
    </source>
</reference>
<protein>
    <recommendedName>
        <fullName evidence="3">DUF4279 domain-containing protein</fullName>
    </recommendedName>
</protein>
<dbReference type="RefSeq" id="WP_124543444.1">
    <property type="nucleotide sequence ID" value="NZ_QUSW01000010.1"/>
</dbReference>
<keyword evidence="2" id="KW-1185">Reference proteome</keyword>
<dbReference type="EMBL" id="QUSW01000010">
    <property type="protein sequence ID" value="RQP21503.1"/>
    <property type="molecule type" value="Genomic_DNA"/>
</dbReference>
<dbReference type="Proteomes" id="UP000267464">
    <property type="component" value="Unassembled WGS sequence"/>
</dbReference>
<proteinExistence type="predicted"/>
<dbReference type="OrthoDB" id="6297335at2"/>
<reference evidence="1 2" key="1">
    <citation type="submission" date="2018-08" db="EMBL/GenBank/DDBJ databases">
        <authorList>
            <person name="Khan S.A."/>
            <person name="Jeon C.O."/>
            <person name="Chun B.H."/>
            <person name="Jeong S.E."/>
        </authorList>
    </citation>
    <scope>NUCLEOTIDE SEQUENCE [LARGE SCALE GENOMIC DNA]</scope>
    <source>
        <strain evidence="1 2">S-16</strain>
    </source>
</reference>
<dbReference type="AlphaFoldDB" id="A0A3N7HJ21"/>
<sequence>MTAAASASFLNLDLELDAASDLAPLAQHLKGRVFILFCGPTDSGFRLALEALTKGRLNSDPKACTDHLLDILETLPSALMQAWQSCTSRVFDYGFDGGLESPPIHMTLPSSTLARAARLGLDFRITVYPFREHSDE</sequence>
<name>A0A3N7HJ21_9BURK</name>
<accession>A0A3N7HJ21</accession>